<dbReference type="Pfam" id="PF17384">
    <property type="entry name" value="DUF150_C"/>
    <property type="match status" value="1"/>
</dbReference>
<dbReference type="InterPro" id="IPR003728">
    <property type="entry name" value="Ribosome_maturation_RimP"/>
</dbReference>
<evidence type="ECO:0000259" key="4">
    <source>
        <dbReference type="Pfam" id="PF02576"/>
    </source>
</evidence>
<evidence type="ECO:0000259" key="5">
    <source>
        <dbReference type="Pfam" id="PF17384"/>
    </source>
</evidence>
<proteinExistence type="inferred from homology"/>
<dbReference type="NCBIfam" id="NF000930">
    <property type="entry name" value="PRK00092.2-2"/>
    <property type="match status" value="1"/>
</dbReference>
<evidence type="ECO:0000313" key="6">
    <source>
        <dbReference type="EMBL" id="GHD26042.1"/>
    </source>
</evidence>
<feature type="domain" description="Ribosome maturation factor RimP C-terminal" evidence="5">
    <location>
        <begin position="89"/>
        <end position="150"/>
    </location>
</feature>
<accession>A0A918XCQ3</accession>
<dbReference type="CDD" id="cd01734">
    <property type="entry name" value="YlxS_C"/>
    <property type="match status" value="1"/>
</dbReference>
<protein>
    <recommendedName>
        <fullName evidence="3">Ribosome maturation factor RimP</fullName>
    </recommendedName>
</protein>
<dbReference type="GO" id="GO:0000028">
    <property type="term" value="P:ribosomal small subunit assembly"/>
    <property type="evidence" value="ECO:0007669"/>
    <property type="project" value="TreeGrafter"/>
</dbReference>
<organism evidence="6 7">
    <name type="scientific">Nocardiopsis kunsanensis</name>
    <dbReference type="NCBI Taxonomy" id="141693"/>
    <lineage>
        <taxon>Bacteria</taxon>
        <taxon>Bacillati</taxon>
        <taxon>Actinomycetota</taxon>
        <taxon>Actinomycetes</taxon>
        <taxon>Streptosporangiales</taxon>
        <taxon>Nocardiopsidaceae</taxon>
        <taxon>Nocardiopsis</taxon>
    </lineage>
</organism>
<dbReference type="InterPro" id="IPR028998">
    <property type="entry name" value="RimP_C"/>
</dbReference>
<keyword evidence="2 3" id="KW-0690">Ribosome biogenesis</keyword>
<dbReference type="SUPFAM" id="SSF75420">
    <property type="entry name" value="YhbC-like, N-terminal domain"/>
    <property type="match status" value="1"/>
</dbReference>
<gene>
    <name evidence="3 6" type="primary">rimP</name>
    <name evidence="6" type="ORF">GCM10007147_23740</name>
</gene>
<evidence type="ECO:0000256" key="2">
    <source>
        <dbReference type="ARBA" id="ARBA00022517"/>
    </source>
</evidence>
<dbReference type="Pfam" id="PF02576">
    <property type="entry name" value="RimP_N"/>
    <property type="match status" value="1"/>
</dbReference>
<feature type="domain" description="Ribosome maturation factor RimP N-terminal" evidence="4">
    <location>
        <begin position="13"/>
        <end position="86"/>
    </location>
</feature>
<evidence type="ECO:0000256" key="3">
    <source>
        <dbReference type="HAMAP-Rule" id="MF_01077"/>
    </source>
</evidence>
<dbReference type="Gene3D" id="3.30.300.70">
    <property type="entry name" value="RimP-like superfamily, N-terminal"/>
    <property type="match status" value="1"/>
</dbReference>
<sequence>MGAQERDERIVELLEPVLAQAGLDLEEIELTPAGKRRILRVTVDSDEGVGLDAIGEVSQEASTALDASDVMGKTPYVLEITSPGAERSLTQPRHWRRSRGRMVKVHLTEGGPVTGRVVDSDEQGATLKVKGQPRTYAYADIAKAKVQVEFRRDDDAAG</sequence>
<comment type="subcellular location">
    <subcellularLocation>
        <location evidence="3">Cytoplasm</location>
    </subcellularLocation>
</comment>
<evidence type="ECO:0000256" key="1">
    <source>
        <dbReference type="ARBA" id="ARBA00022490"/>
    </source>
</evidence>
<dbReference type="HAMAP" id="MF_01077">
    <property type="entry name" value="RimP"/>
    <property type="match status" value="1"/>
</dbReference>
<keyword evidence="7" id="KW-1185">Reference proteome</keyword>
<dbReference type="GO" id="GO:0005829">
    <property type="term" value="C:cytosol"/>
    <property type="evidence" value="ECO:0007669"/>
    <property type="project" value="TreeGrafter"/>
</dbReference>
<dbReference type="SUPFAM" id="SSF74942">
    <property type="entry name" value="YhbC-like, C-terminal domain"/>
    <property type="match status" value="1"/>
</dbReference>
<dbReference type="EMBL" id="BMXL01000010">
    <property type="protein sequence ID" value="GHD26042.1"/>
    <property type="molecule type" value="Genomic_DNA"/>
</dbReference>
<dbReference type="InterPro" id="IPR035956">
    <property type="entry name" value="RimP_N_sf"/>
</dbReference>
<dbReference type="Proteomes" id="UP000654947">
    <property type="component" value="Unassembled WGS sequence"/>
</dbReference>
<dbReference type="InterPro" id="IPR036847">
    <property type="entry name" value="RimP_C_sf"/>
</dbReference>
<dbReference type="AlphaFoldDB" id="A0A918XCQ3"/>
<reference evidence="6 7" key="1">
    <citation type="journal article" date="2014" name="Int. J. Syst. Evol. Microbiol.">
        <title>Complete genome sequence of Corynebacterium casei LMG S-19264T (=DSM 44701T), isolated from a smear-ripened cheese.</title>
        <authorList>
            <consortium name="US DOE Joint Genome Institute (JGI-PGF)"/>
            <person name="Walter F."/>
            <person name="Albersmeier A."/>
            <person name="Kalinowski J."/>
            <person name="Ruckert C."/>
        </authorList>
    </citation>
    <scope>NUCLEOTIDE SEQUENCE [LARGE SCALE GENOMIC DNA]</scope>
    <source>
        <strain evidence="6 7">KCTC 19473</strain>
    </source>
</reference>
<comment type="similarity">
    <text evidence="3">Belongs to the RimP family.</text>
</comment>
<comment type="caution">
    <text evidence="6">The sequence shown here is derived from an EMBL/GenBank/DDBJ whole genome shotgun (WGS) entry which is preliminary data.</text>
</comment>
<dbReference type="InterPro" id="IPR028989">
    <property type="entry name" value="RimP_N"/>
</dbReference>
<evidence type="ECO:0000313" key="7">
    <source>
        <dbReference type="Proteomes" id="UP000654947"/>
    </source>
</evidence>
<dbReference type="RefSeq" id="WP_017575071.1">
    <property type="nucleotide sequence ID" value="NZ_BMXL01000010.1"/>
</dbReference>
<comment type="function">
    <text evidence="3">Required for maturation of 30S ribosomal subunits.</text>
</comment>
<keyword evidence="1 3" id="KW-0963">Cytoplasm</keyword>
<dbReference type="PANTHER" id="PTHR33867">
    <property type="entry name" value="RIBOSOME MATURATION FACTOR RIMP"/>
    <property type="match status" value="1"/>
</dbReference>
<dbReference type="PANTHER" id="PTHR33867:SF1">
    <property type="entry name" value="RIBOSOME MATURATION FACTOR RIMP"/>
    <property type="match status" value="1"/>
</dbReference>
<dbReference type="GO" id="GO:0006412">
    <property type="term" value="P:translation"/>
    <property type="evidence" value="ECO:0007669"/>
    <property type="project" value="TreeGrafter"/>
</dbReference>
<name>A0A918XCQ3_9ACTN</name>